<accession>A0A9D7IGR4</accession>
<reference evidence="3" key="1">
    <citation type="submission" date="2020-10" db="EMBL/GenBank/DDBJ databases">
        <title>Connecting structure to function with the recovery of over 1000 high-quality activated sludge metagenome-assembled genomes encoding full-length rRNA genes using long-read sequencing.</title>
        <authorList>
            <person name="Singleton C.M."/>
            <person name="Petriglieri F."/>
            <person name="Kristensen J.M."/>
            <person name="Kirkegaard R.H."/>
            <person name="Michaelsen T.Y."/>
            <person name="Andersen M.H."/>
            <person name="Karst S.M."/>
            <person name="Dueholm M.S."/>
            <person name="Nielsen P.H."/>
            <person name="Albertsen M."/>
        </authorList>
    </citation>
    <scope>NUCLEOTIDE SEQUENCE</scope>
    <source>
        <strain evidence="3">EsbW_18-Q3-R4-48_MAXAC.044</strain>
    </source>
</reference>
<dbReference type="Proteomes" id="UP000886602">
    <property type="component" value="Unassembled WGS sequence"/>
</dbReference>
<sequence>MHRPSSLVGALAIVLGLGGPAMAAGNFYCCVDVNCKQVCGDLLPQACYGRAYRELGPSGQTLRTIEAPLTAEQRAARNAEEAQRKVEEEILRERQRKDQALLNTYGSEKDIEFMRLRAKADVQKSINAAEAKIVEIRNERKVFENEAEFYKKKKLPPEVQKGLRDTDYEIKAQEYLIESKKKELDLIRIKYDEDLRRFQEIARRNASAR</sequence>
<organism evidence="3 4">
    <name type="scientific">Candidatus Propionivibrio dominans</name>
    <dbReference type="NCBI Taxonomy" id="2954373"/>
    <lineage>
        <taxon>Bacteria</taxon>
        <taxon>Pseudomonadati</taxon>
        <taxon>Pseudomonadota</taxon>
        <taxon>Betaproteobacteria</taxon>
        <taxon>Rhodocyclales</taxon>
        <taxon>Rhodocyclaceae</taxon>
        <taxon>Propionivibrio</taxon>
    </lineage>
</organism>
<feature type="chain" id="PRO_5039435509" description="DUF4124 domain-containing protein" evidence="2">
    <location>
        <begin position="24"/>
        <end position="209"/>
    </location>
</feature>
<evidence type="ECO:0008006" key="5">
    <source>
        <dbReference type="Google" id="ProtNLM"/>
    </source>
</evidence>
<protein>
    <recommendedName>
        <fullName evidence="5">DUF4124 domain-containing protein</fullName>
    </recommendedName>
</protein>
<comment type="caution">
    <text evidence="3">The sequence shown here is derived from an EMBL/GenBank/DDBJ whole genome shotgun (WGS) entry which is preliminary data.</text>
</comment>
<dbReference type="EMBL" id="JADJNC010000004">
    <property type="protein sequence ID" value="MBK7422194.1"/>
    <property type="molecule type" value="Genomic_DNA"/>
</dbReference>
<proteinExistence type="predicted"/>
<feature type="coiled-coil region" evidence="1">
    <location>
        <begin position="69"/>
        <end position="153"/>
    </location>
</feature>
<evidence type="ECO:0000256" key="1">
    <source>
        <dbReference type="SAM" id="Coils"/>
    </source>
</evidence>
<feature type="signal peptide" evidence="2">
    <location>
        <begin position="1"/>
        <end position="23"/>
    </location>
</feature>
<gene>
    <name evidence="3" type="ORF">IPJ48_03340</name>
</gene>
<evidence type="ECO:0000256" key="2">
    <source>
        <dbReference type="SAM" id="SignalP"/>
    </source>
</evidence>
<keyword evidence="2" id="KW-0732">Signal</keyword>
<name>A0A9D7IGR4_9RHOO</name>
<evidence type="ECO:0000313" key="4">
    <source>
        <dbReference type="Proteomes" id="UP000886602"/>
    </source>
</evidence>
<dbReference type="AlphaFoldDB" id="A0A9D7IGR4"/>
<keyword evidence="1" id="KW-0175">Coiled coil</keyword>
<evidence type="ECO:0000313" key="3">
    <source>
        <dbReference type="EMBL" id="MBK7422194.1"/>
    </source>
</evidence>